<dbReference type="InterPro" id="IPR007145">
    <property type="entry name" value="MAP65_Ase1_PRC1"/>
</dbReference>
<dbReference type="GO" id="GO:0051256">
    <property type="term" value="P:mitotic spindle midzone assembly"/>
    <property type="evidence" value="ECO:0007669"/>
    <property type="project" value="TreeGrafter"/>
</dbReference>
<feature type="region of interest" description="Disordered" evidence="2">
    <location>
        <begin position="617"/>
        <end position="638"/>
    </location>
</feature>
<protein>
    <submittedName>
        <fullName evidence="3">Uncharacterized protein</fullName>
    </submittedName>
</protein>
<evidence type="ECO:0000256" key="2">
    <source>
        <dbReference type="SAM" id="MobiDB-lite"/>
    </source>
</evidence>
<evidence type="ECO:0000313" key="4">
    <source>
        <dbReference type="Proteomes" id="UP000650833"/>
    </source>
</evidence>
<dbReference type="GO" id="GO:0008017">
    <property type="term" value="F:microtubule binding"/>
    <property type="evidence" value="ECO:0007669"/>
    <property type="project" value="InterPro"/>
</dbReference>
<dbReference type="AlphaFoldDB" id="A0A8H7QLT9"/>
<name>A0A8H7QLT9_9FUNG</name>
<feature type="compositionally biased region" description="Acidic residues" evidence="2">
    <location>
        <begin position="626"/>
        <end position="638"/>
    </location>
</feature>
<proteinExistence type="predicted"/>
<dbReference type="EMBL" id="JAEPRC010000586">
    <property type="protein sequence ID" value="KAG2194440.1"/>
    <property type="molecule type" value="Genomic_DNA"/>
</dbReference>
<feature type="compositionally biased region" description="Basic and acidic residues" evidence="2">
    <location>
        <begin position="459"/>
        <end position="474"/>
    </location>
</feature>
<dbReference type="GO" id="GO:1990023">
    <property type="term" value="C:mitotic spindle midzone"/>
    <property type="evidence" value="ECO:0007669"/>
    <property type="project" value="TreeGrafter"/>
</dbReference>
<reference evidence="3" key="1">
    <citation type="submission" date="2020-12" db="EMBL/GenBank/DDBJ databases">
        <title>Metabolic potential, ecology and presence of endohyphal bacteria is reflected in genomic diversity of Mucoromycotina.</title>
        <authorList>
            <person name="Muszewska A."/>
            <person name="Okrasinska A."/>
            <person name="Steczkiewicz K."/>
            <person name="Drgas O."/>
            <person name="Orlowska M."/>
            <person name="Perlinska-Lenart U."/>
            <person name="Aleksandrzak-Piekarczyk T."/>
            <person name="Szatraj K."/>
            <person name="Zielenkiewicz U."/>
            <person name="Pilsyk S."/>
            <person name="Malc E."/>
            <person name="Mieczkowski P."/>
            <person name="Kruszewska J.S."/>
            <person name="Biernat P."/>
            <person name="Pawlowska J."/>
        </authorList>
    </citation>
    <scope>NUCLEOTIDE SEQUENCE</scope>
    <source>
        <strain evidence="3">CBS 226.32</strain>
    </source>
</reference>
<feature type="coiled-coil region" evidence="1">
    <location>
        <begin position="229"/>
        <end position="256"/>
    </location>
</feature>
<dbReference type="Gene3D" id="1.20.58.1520">
    <property type="match status" value="1"/>
</dbReference>
<evidence type="ECO:0000256" key="1">
    <source>
        <dbReference type="SAM" id="Coils"/>
    </source>
</evidence>
<accession>A0A8H7QLT9</accession>
<keyword evidence="1" id="KW-0175">Coiled coil</keyword>
<dbReference type="Pfam" id="PF03999">
    <property type="entry name" value="MAP65_ASE1"/>
    <property type="match status" value="1"/>
</dbReference>
<keyword evidence="4" id="KW-1185">Reference proteome</keyword>
<evidence type="ECO:0000313" key="3">
    <source>
        <dbReference type="EMBL" id="KAG2194440.1"/>
    </source>
</evidence>
<dbReference type="OrthoDB" id="642895at2759"/>
<comment type="caution">
    <text evidence="3">The sequence shown here is derived from an EMBL/GenBank/DDBJ whole genome shotgun (WGS) entry which is preliminary data.</text>
</comment>
<feature type="region of interest" description="Disordered" evidence="2">
    <location>
        <begin position="459"/>
        <end position="511"/>
    </location>
</feature>
<dbReference type="PANTHER" id="PTHR19321">
    <property type="entry name" value="PROTEIN REGULATOR OF CYTOKINESIS 1 PRC1-RELATED"/>
    <property type="match status" value="1"/>
</dbReference>
<dbReference type="GO" id="GO:0005737">
    <property type="term" value="C:cytoplasm"/>
    <property type="evidence" value="ECO:0007669"/>
    <property type="project" value="TreeGrafter"/>
</dbReference>
<organism evidence="3 4">
    <name type="scientific">Mucor plumbeus</name>
    <dbReference type="NCBI Taxonomy" id="97098"/>
    <lineage>
        <taxon>Eukaryota</taxon>
        <taxon>Fungi</taxon>
        <taxon>Fungi incertae sedis</taxon>
        <taxon>Mucoromycota</taxon>
        <taxon>Mucoromycotina</taxon>
        <taxon>Mucoromycetes</taxon>
        <taxon>Mucorales</taxon>
        <taxon>Mucorineae</taxon>
        <taxon>Mucoraceae</taxon>
        <taxon>Mucor</taxon>
    </lineage>
</organism>
<gene>
    <name evidence="3" type="ORF">INT46_011336</name>
</gene>
<dbReference type="Proteomes" id="UP000650833">
    <property type="component" value="Unassembled WGS sequence"/>
</dbReference>
<dbReference type="PANTHER" id="PTHR19321:SF41">
    <property type="entry name" value="FASCETTO-RELATED"/>
    <property type="match status" value="1"/>
</dbReference>
<feature type="coiled-coil region" evidence="1">
    <location>
        <begin position="346"/>
        <end position="386"/>
    </location>
</feature>
<sequence length="638" mass="74487">MNSQQKDQLATSIQREFERLNTIQNEIGIQTEDRNHSNALLLESIVNFVNQKVNQVENDKQHIIQEAESAQTFILSYKRLMGEFASDRAVLDPSKSLQANLADLQKELAVVKEKYDGRLSMVKELYLQLEEFKQAMGDFVDTSMLMENKIDVSSLAVNAIEEEIQRCEIEYIKRKETVDHGVEQIFNLFILLGIQPESDRDRIIEQFHLENDPNEKMHLCNMLVSEDFMKYISKRIKELQEQKRQIECRKQEIAANLKHLWNRLHINQQECELFLMANRGLTSKELDKYETELTKLNKLKQERIGDFIQTAKEELASLWDRLYYNEKQREQFQPGQCDDDITDIVLEAYENEISRLQLELEDSKYILELIEKHMKLKKEVEEFEATTSDPNRLFGKGNRDPGRLLREERFRKRISRELPKVVKELEGALLEYEALKSHPFLVYGKSYFDVIYEDADQHSESTAVEKPKTPHREQNQQNQYNPLPRTPRRNEPPPVLRKPMTSPRTTKTKRAIFNTPQLHRAKSFSVVTTAVDSKIDTSASVLHRVRARNTRQHEQKPIKRGHIFDDEDEEEDEPDYEAHIQNENKAPSLMKSHAVKRRKQFTATGLIGSQSESDEHIGLDLGIFDDGPDLSDMSEIDA</sequence>